<feature type="compositionally biased region" description="Low complexity" evidence="2">
    <location>
        <begin position="1206"/>
        <end position="1221"/>
    </location>
</feature>
<dbReference type="SUPFAM" id="SSF48371">
    <property type="entry name" value="ARM repeat"/>
    <property type="match status" value="1"/>
</dbReference>
<organism evidence="4">
    <name type="scientific">Chaetomium thermophilum (strain DSM 1495 / CBS 144.50 / IMI 039719)</name>
    <name type="common">Thermochaetoides thermophila</name>
    <dbReference type="NCBI Taxonomy" id="759272"/>
    <lineage>
        <taxon>Eukaryota</taxon>
        <taxon>Fungi</taxon>
        <taxon>Dikarya</taxon>
        <taxon>Ascomycota</taxon>
        <taxon>Pezizomycotina</taxon>
        <taxon>Sordariomycetes</taxon>
        <taxon>Sordariomycetidae</taxon>
        <taxon>Sordariales</taxon>
        <taxon>Chaetomiaceae</taxon>
        <taxon>Thermochaetoides</taxon>
    </lineage>
</organism>
<feature type="region of interest" description="Disordered" evidence="2">
    <location>
        <begin position="1035"/>
        <end position="1073"/>
    </location>
</feature>
<dbReference type="OMA" id="ATHVYYT"/>
<feature type="region of interest" description="Disordered" evidence="2">
    <location>
        <begin position="871"/>
        <end position="970"/>
    </location>
</feature>
<dbReference type="GO" id="GO:0005886">
    <property type="term" value="C:plasma membrane"/>
    <property type="evidence" value="ECO:0007669"/>
    <property type="project" value="TreeGrafter"/>
</dbReference>
<feature type="region of interest" description="Disordered" evidence="2">
    <location>
        <begin position="551"/>
        <end position="571"/>
    </location>
</feature>
<evidence type="ECO:0000313" key="3">
    <source>
        <dbReference type="EMBL" id="EGS23157.1"/>
    </source>
</evidence>
<dbReference type="Proteomes" id="UP000008066">
    <property type="component" value="Unassembled WGS sequence"/>
</dbReference>
<dbReference type="OrthoDB" id="19232at2759"/>
<feature type="region of interest" description="Disordered" evidence="2">
    <location>
        <begin position="484"/>
        <end position="516"/>
    </location>
</feature>
<accession>G0RZZ6</accession>
<feature type="compositionally biased region" description="Polar residues" evidence="2">
    <location>
        <begin position="1162"/>
        <end position="1172"/>
    </location>
</feature>
<dbReference type="GeneID" id="18254856"/>
<dbReference type="GO" id="GO:0072659">
    <property type="term" value="P:protein localization to plasma membrane"/>
    <property type="evidence" value="ECO:0007669"/>
    <property type="project" value="InterPro"/>
</dbReference>
<evidence type="ECO:0000256" key="2">
    <source>
        <dbReference type="SAM" id="MobiDB-lite"/>
    </source>
</evidence>
<evidence type="ECO:0008006" key="5">
    <source>
        <dbReference type="Google" id="ProtNLM"/>
    </source>
</evidence>
<reference evidence="3 4" key="1">
    <citation type="journal article" date="2011" name="Cell">
        <title>Insight into structure and assembly of the nuclear pore complex by utilizing the genome of a eukaryotic thermophile.</title>
        <authorList>
            <person name="Amlacher S."/>
            <person name="Sarges P."/>
            <person name="Flemming D."/>
            <person name="van Noort V."/>
            <person name="Kunze R."/>
            <person name="Devos D.P."/>
            <person name="Arumugam M."/>
            <person name="Bork P."/>
            <person name="Hurt E."/>
        </authorList>
    </citation>
    <scope>NUCLEOTIDE SEQUENCE [LARGE SCALE GENOMIC DNA]</scope>
    <source>
        <strain evidence="4">DSM 1495 / CBS 144.50 / IMI 039719</strain>
    </source>
</reference>
<dbReference type="PANTHER" id="PTHR47766">
    <property type="entry name" value="PROTEIN EFR3"/>
    <property type="match status" value="1"/>
</dbReference>
<feature type="compositionally biased region" description="Basic and acidic residues" evidence="2">
    <location>
        <begin position="954"/>
        <end position="970"/>
    </location>
</feature>
<dbReference type="RefSeq" id="XP_006691348.1">
    <property type="nucleotide sequence ID" value="XM_006691285.1"/>
</dbReference>
<sequence length="1221" mass="132017">MHAISQRCRPKHQVLVLKCYPRTTKGAVDIKPNSSELSYLLFYAQSRRSKVQKVGSFLEKKTASDVYRQRIGNVQVTLQILTALIEKVPKDLPLFASSVLSILDQILRSRDITMVESSIPTFEAFCTYHEPTSLVGDQACQNQYLSVVRQYASLASTRAFPGKDEPSKPIALRWRNAGLKAIKSIASSEALAAAMSEQYDITVPMILENLWTDNEDFLDVLCQRAEIEDKMGGALLRRRTSITTVQTTETEAHPNPSALADSAADMDKLAEEDTGVLAMECLHRIFIAPNRSQVHAATLALVKFIQERVSQQEEVVKTDSNGLDSGWAIKMFLLAARWAPVADRFTILVTAMDTLSQYPLNDDTLRQHIVLAAMIGALLRSDINLIGLSVMDVLLQLLSHIRRLVQLPGDPNNMRTEIHIPGKPDPRTSSSQQFESKEERIIAERKDLLFRLQECIGDLATHVYYAEQISDMISTILLKLKPSRLSNSNTPSPQGEKSDGTPKSSAHQLPDDQQPQHADSLFSLTVAKIAALRAIKSVLLVANPRHAHQRMLSTASASSSAGASSRGLSRSRVPVQVWDGTQWLLHDSDGLVRQAYADAVVTWLDRETTAADSRARDDSARSPLKSPTAMAKRTVLSPSPREKPPVKIPRSHFLQLLHVAIYDNALDYIEYEADIVLLHILLAKLVEKLGINAVRYGLPMIFRLQEDIQDAETPVHKVRLGSLVHGYFWALTEKFDFEGTVIGRAIHNEIVRRRSKNFWVDGVNIPTPLIEIAGIPGVPGPQPRLPLEQVESEALLPFDEREALIECVCEAYQVQAASPLSSPAASPGRSFAHPVGAVIPAIETEHEVPPHFREQMLTEWSREAALAAVQTTSKSASLNGSRAGTTATRLTSPNNGGGNGNGLAVQGNGRLGDKASPAASRTNLRPSSSPSGAIKARKSSFRSGHSPSPSPPSHRGDLGKDSPEQVRGDHPPVASVEQLKLVLSGQLVPPPSAHGHHCVLEAFPPHQQHYVQRDGTESESSDSLISYDMAPSELSFNPTTMPAPPPGVTYTDPTSAATTSAGPDSSPPLPPLQMTRTISRERKAVVTGIGGSPLNSHPLGMPGSSSPTSPTAAAAAAAAAAADGVVSGSSASRRPSLSKRSVRSAKLASATVEKSRERDRGLSTSSWRTPSVTDGEYAGEPIPPPPALDLQALLRGIDSISGGEGMKASGSGAAGMAKPPY</sequence>
<dbReference type="InterPro" id="IPR039786">
    <property type="entry name" value="EFR3"/>
</dbReference>
<dbReference type="HOGENOM" id="CLU_003271_0_0_1"/>
<feature type="compositionally biased region" description="Polar residues" evidence="2">
    <location>
        <begin position="919"/>
        <end position="931"/>
    </location>
</feature>
<dbReference type="KEGG" id="cthr:CTHT_0008180"/>
<keyword evidence="4" id="KW-1185">Reference proteome</keyword>
<feature type="compositionally biased region" description="Low complexity" evidence="2">
    <location>
        <begin position="552"/>
        <end position="571"/>
    </location>
</feature>
<dbReference type="AlphaFoldDB" id="G0RZZ6"/>
<feature type="compositionally biased region" description="Polar residues" evidence="2">
    <location>
        <begin position="1051"/>
        <end position="1063"/>
    </location>
</feature>
<feature type="region of interest" description="Disordered" evidence="2">
    <location>
        <begin position="1126"/>
        <end position="1188"/>
    </location>
</feature>
<dbReference type="InterPro" id="IPR049150">
    <property type="entry name" value="EFR3_HEAT-like_rpt"/>
</dbReference>
<feature type="region of interest" description="Disordered" evidence="2">
    <location>
        <begin position="1200"/>
        <end position="1221"/>
    </location>
</feature>
<feature type="compositionally biased region" description="Basic and acidic residues" evidence="2">
    <location>
        <begin position="416"/>
        <end position="426"/>
    </location>
</feature>
<protein>
    <recommendedName>
        <fullName evidence="5">Protein EFR3</fullName>
    </recommendedName>
</protein>
<evidence type="ECO:0000256" key="1">
    <source>
        <dbReference type="ARBA" id="ARBA00010216"/>
    </source>
</evidence>
<dbReference type="Pfam" id="PF21072">
    <property type="entry name" value="EFR3"/>
    <property type="match status" value="1"/>
</dbReference>
<dbReference type="InterPro" id="IPR016024">
    <property type="entry name" value="ARM-type_fold"/>
</dbReference>
<feature type="region of interest" description="Disordered" evidence="2">
    <location>
        <begin position="412"/>
        <end position="437"/>
    </location>
</feature>
<evidence type="ECO:0000313" key="4">
    <source>
        <dbReference type="Proteomes" id="UP000008066"/>
    </source>
</evidence>
<comment type="similarity">
    <text evidence="1">Belongs to the EFR3 family.</text>
</comment>
<dbReference type="PANTHER" id="PTHR47766:SF1">
    <property type="entry name" value="PROTEIN EFR3"/>
    <property type="match status" value="1"/>
</dbReference>
<gene>
    <name evidence="3" type="ORF">CTHT_0008180</name>
</gene>
<dbReference type="eggNOG" id="KOG1877">
    <property type="taxonomic scope" value="Eukaryota"/>
</dbReference>
<feature type="region of interest" description="Disordered" evidence="2">
    <location>
        <begin position="612"/>
        <end position="645"/>
    </location>
</feature>
<dbReference type="STRING" id="759272.G0RZZ6"/>
<name>G0RZZ6_CHATD</name>
<feature type="region of interest" description="Disordered" evidence="2">
    <location>
        <begin position="1088"/>
        <end position="1112"/>
    </location>
</feature>
<dbReference type="EMBL" id="GL988037">
    <property type="protein sequence ID" value="EGS23157.1"/>
    <property type="molecule type" value="Genomic_DNA"/>
</dbReference>
<proteinExistence type="inferred from homology"/>
<feature type="compositionally biased region" description="Polar residues" evidence="2">
    <location>
        <begin position="871"/>
        <end position="893"/>
    </location>
</feature>